<dbReference type="Proteomes" id="UP001148786">
    <property type="component" value="Unassembled WGS sequence"/>
</dbReference>
<dbReference type="GO" id="GO:0031267">
    <property type="term" value="F:small GTPase binding"/>
    <property type="evidence" value="ECO:0007669"/>
    <property type="project" value="TreeGrafter"/>
</dbReference>
<dbReference type="PANTHER" id="PTHR24113">
    <property type="entry name" value="RAN GTPASE-ACTIVATING PROTEIN 1"/>
    <property type="match status" value="1"/>
</dbReference>
<dbReference type="CDD" id="cd00116">
    <property type="entry name" value="LRR_RI"/>
    <property type="match status" value="1"/>
</dbReference>
<protein>
    <recommendedName>
        <fullName evidence="7">RNI-like protein</fullName>
    </recommendedName>
</protein>
<evidence type="ECO:0000313" key="6">
    <source>
        <dbReference type="Proteomes" id="UP001148786"/>
    </source>
</evidence>
<dbReference type="InterPro" id="IPR027038">
    <property type="entry name" value="RanGap"/>
</dbReference>
<organism evidence="5 6">
    <name type="scientific">Agrocybe chaxingu</name>
    <dbReference type="NCBI Taxonomy" id="84603"/>
    <lineage>
        <taxon>Eukaryota</taxon>
        <taxon>Fungi</taxon>
        <taxon>Dikarya</taxon>
        <taxon>Basidiomycota</taxon>
        <taxon>Agaricomycotina</taxon>
        <taxon>Agaricomycetes</taxon>
        <taxon>Agaricomycetidae</taxon>
        <taxon>Agaricales</taxon>
        <taxon>Agaricineae</taxon>
        <taxon>Strophariaceae</taxon>
        <taxon>Agrocybe</taxon>
    </lineage>
</organism>
<dbReference type="InterPro" id="IPR001611">
    <property type="entry name" value="Leu-rich_rpt"/>
</dbReference>
<comment type="caution">
    <text evidence="5">The sequence shown here is derived from an EMBL/GenBank/DDBJ whole genome shotgun (WGS) entry which is preliminary data.</text>
</comment>
<keyword evidence="2" id="KW-0433">Leucine-rich repeat</keyword>
<keyword evidence="6" id="KW-1185">Reference proteome</keyword>
<proteinExistence type="predicted"/>
<dbReference type="GO" id="GO:0006913">
    <property type="term" value="P:nucleocytoplasmic transport"/>
    <property type="evidence" value="ECO:0007669"/>
    <property type="project" value="TreeGrafter"/>
</dbReference>
<evidence type="ECO:0000256" key="3">
    <source>
        <dbReference type="ARBA" id="ARBA00022737"/>
    </source>
</evidence>
<dbReference type="AlphaFoldDB" id="A0A9W8K042"/>
<dbReference type="EMBL" id="JANKHO010000520">
    <property type="protein sequence ID" value="KAJ3508922.1"/>
    <property type="molecule type" value="Genomic_DNA"/>
</dbReference>
<keyword evidence="1" id="KW-0343">GTPase activation</keyword>
<dbReference type="SMART" id="SM00368">
    <property type="entry name" value="LRR_RI"/>
    <property type="match status" value="8"/>
</dbReference>
<evidence type="ECO:0008006" key="7">
    <source>
        <dbReference type="Google" id="ProtNLM"/>
    </source>
</evidence>
<dbReference type="PANTHER" id="PTHR24113:SF12">
    <property type="entry name" value="RAN GTPASE-ACTIVATING PROTEIN 1"/>
    <property type="match status" value="1"/>
</dbReference>
<feature type="compositionally biased region" description="Acidic residues" evidence="4">
    <location>
        <begin position="347"/>
        <end position="374"/>
    </location>
</feature>
<evidence type="ECO:0000256" key="1">
    <source>
        <dbReference type="ARBA" id="ARBA00022468"/>
    </source>
</evidence>
<name>A0A9W8K042_9AGAR</name>
<dbReference type="GO" id="GO:0048471">
    <property type="term" value="C:perinuclear region of cytoplasm"/>
    <property type="evidence" value="ECO:0007669"/>
    <property type="project" value="TreeGrafter"/>
</dbReference>
<evidence type="ECO:0000313" key="5">
    <source>
        <dbReference type="EMBL" id="KAJ3508922.1"/>
    </source>
</evidence>
<feature type="region of interest" description="Disordered" evidence="4">
    <location>
        <begin position="342"/>
        <end position="390"/>
    </location>
</feature>
<accession>A0A9W8K042</accession>
<dbReference type="Pfam" id="PF13516">
    <property type="entry name" value="LRR_6"/>
    <property type="match status" value="2"/>
</dbReference>
<dbReference type="SUPFAM" id="SSF52047">
    <property type="entry name" value="RNI-like"/>
    <property type="match status" value="1"/>
</dbReference>
<keyword evidence="3" id="KW-0677">Repeat</keyword>
<reference evidence="5" key="1">
    <citation type="submission" date="2022-07" db="EMBL/GenBank/DDBJ databases">
        <title>Genome Sequence of Agrocybe chaxingu.</title>
        <authorList>
            <person name="Buettner E."/>
        </authorList>
    </citation>
    <scope>NUCLEOTIDE SEQUENCE</scope>
    <source>
        <strain evidence="5">MP-N11</strain>
    </source>
</reference>
<dbReference type="Gene3D" id="3.80.10.10">
    <property type="entry name" value="Ribonuclease Inhibitor"/>
    <property type="match status" value="1"/>
</dbReference>
<evidence type="ECO:0000256" key="2">
    <source>
        <dbReference type="ARBA" id="ARBA00022614"/>
    </source>
</evidence>
<gene>
    <name evidence="5" type="ORF">NLJ89_g5493</name>
</gene>
<sequence>MTTASTPVIFSIQGSALRLDTRADIQPLLDAVDPEVIDEIHFGGNTIGVDASLALAEFLAKTKVLKVADFSDIFTGRLISEIPQALSAICDALKDKTSLVEINLSDNAFGGRSVGPMVPFLTHNRSFQVLKLNNNGLGPAGGKVIADALRESARLSKAEDKKSNLRVVICGRNRLENGSAPAWADAFAEHGTLQEVRMVQNGIRMEGITALARGLAKCPDIQHIDLQDNTFTVDGELTGVEAWTEALSSWPLLRTLNLSDCVLSAEGEVPALLQALTKGSNPKLHTLQLQNNNLETATFALLAGAISQGLSSLMSLELQWNDIEEDDGNLETLALSLKQRGGKLFASDEDEEEEEEEEVEEEEVEEEEAEAETEEQVKAEETKPEGALAAPKVIDAADELADLLSKVEIRAT</sequence>
<dbReference type="GO" id="GO:0005829">
    <property type="term" value="C:cytosol"/>
    <property type="evidence" value="ECO:0007669"/>
    <property type="project" value="TreeGrafter"/>
</dbReference>
<dbReference type="GO" id="GO:0005634">
    <property type="term" value="C:nucleus"/>
    <property type="evidence" value="ECO:0007669"/>
    <property type="project" value="TreeGrafter"/>
</dbReference>
<feature type="compositionally biased region" description="Basic and acidic residues" evidence="4">
    <location>
        <begin position="375"/>
        <end position="384"/>
    </location>
</feature>
<evidence type="ECO:0000256" key="4">
    <source>
        <dbReference type="SAM" id="MobiDB-lite"/>
    </source>
</evidence>
<dbReference type="OrthoDB" id="184583at2759"/>
<dbReference type="GO" id="GO:0005096">
    <property type="term" value="F:GTPase activator activity"/>
    <property type="evidence" value="ECO:0007669"/>
    <property type="project" value="UniProtKB-KW"/>
</dbReference>
<dbReference type="InterPro" id="IPR032675">
    <property type="entry name" value="LRR_dom_sf"/>
</dbReference>